<dbReference type="InParanoid" id="T1HIH6"/>
<reference evidence="1" key="1">
    <citation type="submission" date="2015-05" db="UniProtKB">
        <authorList>
            <consortium name="EnsemblMetazoa"/>
        </authorList>
    </citation>
    <scope>IDENTIFICATION</scope>
</reference>
<organism evidence="1 2">
    <name type="scientific">Rhodnius prolixus</name>
    <name type="common">Triatomid bug</name>
    <dbReference type="NCBI Taxonomy" id="13249"/>
    <lineage>
        <taxon>Eukaryota</taxon>
        <taxon>Metazoa</taxon>
        <taxon>Ecdysozoa</taxon>
        <taxon>Arthropoda</taxon>
        <taxon>Hexapoda</taxon>
        <taxon>Insecta</taxon>
        <taxon>Pterygota</taxon>
        <taxon>Neoptera</taxon>
        <taxon>Paraneoptera</taxon>
        <taxon>Hemiptera</taxon>
        <taxon>Heteroptera</taxon>
        <taxon>Panheteroptera</taxon>
        <taxon>Cimicomorpha</taxon>
        <taxon>Reduviidae</taxon>
        <taxon>Triatominae</taxon>
        <taxon>Rhodnius</taxon>
    </lineage>
</organism>
<evidence type="ECO:0000313" key="2">
    <source>
        <dbReference type="Proteomes" id="UP000015103"/>
    </source>
</evidence>
<dbReference type="Proteomes" id="UP000015103">
    <property type="component" value="Unassembled WGS sequence"/>
</dbReference>
<dbReference type="HOGENOM" id="CLU_866900_0_0_1"/>
<dbReference type="AlphaFoldDB" id="T1HIH6"/>
<proteinExistence type="predicted"/>
<sequence>MDQLKLEVEKYSMEKEAELQLKIKSLECEMVQLYNKLLVEKSKLDQTIAEQYVPVPDNNNLSSALNVEHLPQCPNSRMVLEIDPNCKLHGHVYSKHSESAPTSRNAQSILSMFNKKSKTDLLQVSSYAGGDINKNDDNSINLTSIPPESGDQVRNSHLTNYAQQNLETLNVSRVQTSNRLNSYHQLGQSTQSRESTNEDIIGQNQTSYTEKLENILNNSINQSGAAIKEHSVIKKNVYNNLKSKSRVNICKILEINDYPKCSVNLQNFDDGLRNLDGTTVEQAELAILKAFNITETNNKMDDRHDDEFAQLLQEIASSFKN</sequence>
<protein>
    <submittedName>
        <fullName evidence="1">Uncharacterized protein</fullName>
    </submittedName>
</protein>
<evidence type="ECO:0000313" key="1">
    <source>
        <dbReference type="EnsemblMetazoa" id="RPRC003849-PA"/>
    </source>
</evidence>
<dbReference type="VEuPathDB" id="VectorBase:RPRC003849"/>
<accession>T1HIH6</accession>
<dbReference type="EMBL" id="ACPB03001243">
    <property type="status" value="NOT_ANNOTATED_CDS"/>
    <property type="molecule type" value="Genomic_DNA"/>
</dbReference>
<dbReference type="EnsemblMetazoa" id="RPRC003849-RA">
    <property type="protein sequence ID" value="RPRC003849-PA"/>
    <property type="gene ID" value="RPRC003849"/>
</dbReference>
<name>T1HIH6_RHOPR</name>
<keyword evidence="2" id="KW-1185">Reference proteome</keyword>